<protein>
    <submittedName>
        <fullName evidence="1">Uncharacterized protein</fullName>
    </submittedName>
</protein>
<accession>A0A0F9B853</accession>
<evidence type="ECO:0000313" key="1">
    <source>
        <dbReference type="EMBL" id="KKL10012.1"/>
    </source>
</evidence>
<dbReference type="AlphaFoldDB" id="A0A0F9B853"/>
<reference evidence="1" key="1">
    <citation type="journal article" date="2015" name="Nature">
        <title>Complex archaea that bridge the gap between prokaryotes and eukaryotes.</title>
        <authorList>
            <person name="Spang A."/>
            <person name="Saw J.H."/>
            <person name="Jorgensen S.L."/>
            <person name="Zaremba-Niedzwiedzka K."/>
            <person name="Martijn J."/>
            <person name="Lind A.E."/>
            <person name="van Eijk R."/>
            <person name="Schleper C."/>
            <person name="Guy L."/>
            <person name="Ettema T.J."/>
        </authorList>
    </citation>
    <scope>NUCLEOTIDE SEQUENCE</scope>
</reference>
<dbReference type="EMBL" id="LAZR01042237">
    <property type="protein sequence ID" value="KKL10012.1"/>
    <property type="molecule type" value="Genomic_DNA"/>
</dbReference>
<name>A0A0F9B853_9ZZZZ</name>
<feature type="non-terminal residue" evidence="1">
    <location>
        <position position="23"/>
    </location>
</feature>
<sequence length="23" mass="2412">MAETATSDTLAALQAQAHQRLLA</sequence>
<proteinExistence type="predicted"/>
<gene>
    <name evidence="1" type="ORF">LCGC14_2560110</name>
</gene>
<organism evidence="1">
    <name type="scientific">marine sediment metagenome</name>
    <dbReference type="NCBI Taxonomy" id="412755"/>
    <lineage>
        <taxon>unclassified sequences</taxon>
        <taxon>metagenomes</taxon>
        <taxon>ecological metagenomes</taxon>
    </lineage>
</organism>
<comment type="caution">
    <text evidence="1">The sequence shown here is derived from an EMBL/GenBank/DDBJ whole genome shotgun (WGS) entry which is preliminary data.</text>
</comment>